<protein>
    <submittedName>
        <fullName evidence="5">Chloramphenicol O-acetyltransferase family protein</fullName>
    </submittedName>
</protein>
<dbReference type="InterPro" id="IPR001451">
    <property type="entry name" value="Hexapep"/>
</dbReference>
<dbReference type="RefSeq" id="WP_061436318.1">
    <property type="nucleotide sequence ID" value="NZ_KQ968695.1"/>
</dbReference>
<evidence type="ECO:0000256" key="4">
    <source>
        <dbReference type="ARBA" id="ARBA00023315"/>
    </source>
</evidence>
<comment type="caution">
    <text evidence="5">The sequence shown here is derived from an EMBL/GenBank/DDBJ whole genome shotgun (WGS) entry which is preliminary data.</text>
</comment>
<dbReference type="PANTHER" id="PTHR43300">
    <property type="entry name" value="ACETYLTRANSFERASE"/>
    <property type="match status" value="1"/>
</dbReference>
<comment type="similarity">
    <text evidence="1">Belongs to the transferase hexapeptide repeat family.</text>
</comment>
<accession>A0A139LEA4</accession>
<dbReference type="GO" id="GO:0016746">
    <property type="term" value="F:acyltransferase activity"/>
    <property type="evidence" value="ECO:0007669"/>
    <property type="project" value="UniProtKB-KW"/>
</dbReference>
<evidence type="ECO:0000256" key="1">
    <source>
        <dbReference type="ARBA" id="ARBA00007274"/>
    </source>
</evidence>
<dbReference type="SUPFAM" id="SSF51161">
    <property type="entry name" value="Trimeric LpxA-like enzymes"/>
    <property type="match status" value="1"/>
</dbReference>
<gene>
    <name evidence="5" type="ORF">HMPREF2531_02555</name>
</gene>
<dbReference type="InterPro" id="IPR011004">
    <property type="entry name" value="Trimer_LpxA-like_sf"/>
</dbReference>
<evidence type="ECO:0000256" key="2">
    <source>
        <dbReference type="ARBA" id="ARBA00022679"/>
    </source>
</evidence>
<reference evidence="5 6" key="1">
    <citation type="submission" date="2016-02" db="EMBL/GenBank/DDBJ databases">
        <authorList>
            <person name="Wen L."/>
            <person name="He K."/>
            <person name="Yang H."/>
        </authorList>
    </citation>
    <scope>NUCLEOTIDE SEQUENCE [LARGE SCALE GENOMIC DNA]</scope>
    <source>
        <strain evidence="5 6">KLE1704</strain>
    </source>
</reference>
<dbReference type="PROSITE" id="PS00101">
    <property type="entry name" value="HEXAPEP_TRANSFERASES"/>
    <property type="match status" value="1"/>
</dbReference>
<dbReference type="CDD" id="cd03349">
    <property type="entry name" value="LbH_XAT"/>
    <property type="match status" value="1"/>
</dbReference>
<keyword evidence="4" id="KW-0012">Acyltransferase</keyword>
<dbReference type="AlphaFoldDB" id="A0A139LEA4"/>
<dbReference type="InterPro" id="IPR050179">
    <property type="entry name" value="Trans_hexapeptide_repeat"/>
</dbReference>
<dbReference type="Proteomes" id="UP000070319">
    <property type="component" value="Unassembled WGS sequence"/>
</dbReference>
<sequence>MMFQHCLKFARKVYCILFPLNNFISKIKWWNSVVFQKNVRIYNSCFAGKNGVFSNSYIRDSYIGKGTYINTCCRIQKALIGNFCSIADNVFIGFGAHPTRLFVSTYPAFYYNTTSQIDFSFHKECIPLFDAYTYVDLDNKYLTQVGNDVWIGSHALIMDGVKIGDGAIIAAGSIVTKDVAPYAIVGGIPAKTIRYRFSDLHIKFLLDFAWWNRDFDWIETHYMDFLNIDSFYTQYSKEDI</sequence>
<dbReference type="PATRIC" id="fig|329854.7.peg.2601"/>
<keyword evidence="2 5" id="KW-0808">Transferase</keyword>
<proteinExistence type="inferred from homology"/>
<evidence type="ECO:0000313" key="6">
    <source>
        <dbReference type="Proteomes" id="UP000070319"/>
    </source>
</evidence>
<keyword evidence="3" id="KW-0677">Repeat</keyword>
<dbReference type="EMBL" id="LTDF01000086">
    <property type="protein sequence ID" value="KXT49772.1"/>
    <property type="molecule type" value="Genomic_DNA"/>
</dbReference>
<name>A0A139LEA4_9BACE</name>
<dbReference type="Pfam" id="PF00132">
    <property type="entry name" value="Hexapep"/>
    <property type="match status" value="1"/>
</dbReference>
<evidence type="ECO:0000313" key="5">
    <source>
        <dbReference type="EMBL" id="KXT49772.1"/>
    </source>
</evidence>
<dbReference type="InterPro" id="IPR018357">
    <property type="entry name" value="Hexapep_transf_CS"/>
</dbReference>
<dbReference type="Gene3D" id="2.160.10.10">
    <property type="entry name" value="Hexapeptide repeat proteins"/>
    <property type="match status" value="1"/>
</dbReference>
<evidence type="ECO:0000256" key="3">
    <source>
        <dbReference type="ARBA" id="ARBA00022737"/>
    </source>
</evidence>
<dbReference type="PANTHER" id="PTHR43300:SF11">
    <property type="entry name" value="ACETYLTRANSFERASE RV3034C-RELATED"/>
    <property type="match status" value="1"/>
</dbReference>
<organism evidence="5">
    <name type="scientific">Bacteroides intestinalis</name>
    <dbReference type="NCBI Taxonomy" id="329854"/>
    <lineage>
        <taxon>Bacteria</taxon>
        <taxon>Pseudomonadati</taxon>
        <taxon>Bacteroidota</taxon>
        <taxon>Bacteroidia</taxon>
        <taxon>Bacteroidales</taxon>
        <taxon>Bacteroidaceae</taxon>
        <taxon>Bacteroides</taxon>
    </lineage>
</organism>